<keyword evidence="1" id="KW-0732">Signal</keyword>
<feature type="signal peptide" evidence="1">
    <location>
        <begin position="1"/>
        <end position="27"/>
    </location>
</feature>
<accession>A0A518BLC8</accession>
<evidence type="ECO:0008006" key="4">
    <source>
        <dbReference type="Google" id="ProtNLM"/>
    </source>
</evidence>
<evidence type="ECO:0000256" key="1">
    <source>
        <dbReference type="SAM" id="SignalP"/>
    </source>
</evidence>
<protein>
    <recommendedName>
        <fullName evidence="4">FlgD Ig-like domain-containing protein</fullName>
    </recommendedName>
</protein>
<dbReference type="EMBL" id="CP036287">
    <property type="protein sequence ID" value="QDU67780.1"/>
    <property type="molecule type" value="Genomic_DNA"/>
</dbReference>
<dbReference type="AlphaFoldDB" id="A0A518BLC8"/>
<dbReference type="Proteomes" id="UP000316921">
    <property type="component" value="Chromosome"/>
</dbReference>
<organism evidence="2 3">
    <name type="scientific">Engelhardtia mirabilis</name>
    <dbReference type="NCBI Taxonomy" id="2528011"/>
    <lineage>
        <taxon>Bacteria</taxon>
        <taxon>Pseudomonadati</taxon>
        <taxon>Planctomycetota</taxon>
        <taxon>Planctomycetia</taxon>
        <taxon>Planctomycetia incertae sedis</taxon>
        <taxon>Engelhardtia</taxon>
    </lineage>
</organism>
<evidence type="ECO:0000313" key="3">
    <source>
        <dbReference type="Proteomes" id="UP000316921"/>
    </source>
</evidence>
<proteinExistence type="predicted"/>
<dbReference type="RefSeq" id="WP_145066240.1">
    <property type="nucleotide sequence ID" value="NZ_CP036287.1"/>
</dbReference>
<name>A0A518BLC8_9BACT</name>
<evidence type="ECO:0000313" key="2">
    <source>
        <dbReference type="EMBL" id="QDU67780.1"/>
    </source>
</evidence>
<dbReference type="KEGG" id="pbap:Pla133_28690"/>
<reference evidence="2 3" key="1">
    <citation type="submission" date="2019-02" db="EMBL/GenBank/DDBJ databases">
        <title>Deep-cultivation of Planctomycetes and their phenomic and genomic characterization uncovers novel biology.</title>
        <authorList>
            <person name="Wiegand S."/>
            <person name="Jogler M."/>
            <person name="Boedeker C."/>
            <person name="Pinto D."/>
            <person name="Vollmers J."/>
            <person name="Rivas-Marin E."/>
            <person name="Kohn T."/>
            <person name="Peeters S.H."/>
            <person name="Heuer A."/>
            <person name="Rast P."/>
            <person name="Oberbeckmann S."/>
            <person name="Bunk B."/>
            <person name="Jeske O."/>
            <person name="Meyerdierks A."/>
            <person name="Storesund J.E."/>
            <person name="Kallscheuer N."/>
            <person name="Luecker S."/>
            <person name="Lage O.M."/>
            <person name="Pohl T."/>
            <person name="Merkel B.J."/>
            <person name="Hornburger P."/>
            <person name="Mueller R.-W."/>
            <person name="Bruemmer F."/>
            <person name="Labrenz M."/>
            <person name="Spormann A.M."/>
            <person name="Op den Camp H."/>
            <person name="Overmann J."/>
            <person name="Amann R."/>
            <person name="Jetten M.S.M."/>
            <person name="Mascher T."/>
            <person name="Medema M.H."/>
            <person name="Devos D.P."/>
            <person name="Kaster A.-K."/>
            <person name="Ovreas L."/>
            <person name="Rohde M."/>
            <person name="Galperin M.Y."/>
            <person name="Jogler C."/>
        </authorList>
    </citation>
    <scope>NUCLEOTIDE SEQUENCE [LARGE SCALE GENOMIC DNA]</scope>
    <source>
        <strain evidence="2 3">Pla133</strain>
    </source>
</reference>
<feature type="chain" id="PRO_5022044728" description="FlgD Ig-like domain-containing protein" evidence="1">
    <location>
        <begin position="28"/>
        <end position="261"/>
    </location>
</feature>
<gene>
    <name evidence="2" type="ORF">Pla133_28690</name>
</gene>
<keyword evidence="3" id="KW-1185">Reference proteome</keyword>
<sequence precursor="true">MKIHDLTPLALLLGPLVGLGAAQTPFAVNVTVGPDPAPLGCPVQITFSNDRPGIAGVFNCSYRVLDAQGGLVFDPTCSPILFDLGPYGWLPFEWNQVDQSGSPVPPGDYWVEASFESGATELHPVTLGGTDAGLVLRGTATVTQTFTGENRPFVLCSPLDPGRPFWLLAALGQSPGIATCGGTLPLTLDPLLQATLVPNSLLLGSQGNLDGNGMSMGPRLDLPDVPSLAGVQFSTAFLVLDFQAPCVVRRVSPAHTMKVLP</sequence>